<accession>A0ABU0WXN0</accession>
<comment type="caution">
    <text evidence="2">The sequence shown here is derived from an EMBL/GenBank/DDBJ whole genome shotgun (WGS) entry which is preliminary data.</text>
</comment>
<evidence type="ECO:0000259" key="1">
    <source>
        <dbReference type="SMART" id="SM00858"/>
    </source>
</evidence>
<dbReference type="EMBL" id="NSDM01000004">
    <property type="protein sequence ID" value="MDQ2584606.1"/>
    <property type="molecule type" value="Genomic_DNA"/>
</dbReference>
<reference evidence="2 3" key="1">
    <citation type="submission" date="2017-06" db="EMBL/GenBank/DDBJ databases">
        <title>Cultured bacterium strain Saccharothrix yanglingensis Hhs.015.</title>
        <authorList>
            <person name="Xia Y."/>
        </authorList>
    </citation>
    <scope>NUCLEOTIDE SEQUENCE [LARGE SCALE GENOMIC DNA]</scope>
    <source>
        <strain evidence="2 3">Hhs.015</strain>
    </source>
</reference>
<name>A0ABU0WXN0_9PSEU</name>
<sequence>MVLIRRILAGVLVLLAVVLAVLPAGPSVDVVVAARDLPPGVPLTGDDVRVASLPPPLAPSGAVSRAEAVGRALVSAARSGEPLTDARLAPGSPETSSVAVRLADPGVVGLLRPGSRVDVVGAGAHVLASDASVVAVRDGEVVVVSADRAAARRIAAESLAAPVALTLR</sequence>
<feature type="domain" description="SAF" evidence="1">
    <location>
        <begin position="28"/>
        <end position="89"/>
    </location>
</feature>
<proteinExistence type="predicted"/>
<keyword evidence="3" id="KW-1185">Reference proteome</keyword>
<dbReference type="InterPro" id="IPR013974">
    <property type="entry name" value="SAF"/>
</dbReference>
<organism evidence="2 3">
    <name type="scientific">Saccharothrix yanglingensis</name>
    <dbReference type="NCBI Taxonomy" id="659496"/>
    <lineage>
        <taxon>Bacteria</taxon>
        <taxon>Bacillati</taxon>
        <taxon>Actinomycetota</taxon>
        <taxon>Actinomycetes</taxon>
        <taxon>Pseudonocardiales</taxon>
        <taxon>Pseudonocardiaceae</taxon>
        <taxon>Saccharothrix</taxon>
    </lineage>
</organism>
<evidence type="ECO:0000313" key="2">
    <source>
        <dbReference type="EMBL" id="MDQ2584606.1"/>
    </source>
</evidence>
<dbReference type="Pfam" id="PF08666">
    <property type="entry name" value="SAF"/>
    <property type="match status" value="1"/>
</dbReference>
<dbReference type="CDD" id="cd11614">
    <property type="entry name" value="SAF_CpaB_FlgA_like"/>
    <property type="match status" value="1"/>
</dbReference>
<dbReference type="SMART" id="SM00858">
    <property type="entry name" value="SAF"/>
    <property type="match status" value="1"/>
</dbReference>
<protein>
    <recommendedName>
        <fullName evidence="1">SAF domain-containing protein</fullName>
    </recommendedName>
</protein>
<dbReference type="RefSeq" id="WP_306745752.1">
    <property type="nucleotide sequence ID" value="NZ_NSDM01000004.1"/>
</dbReference>
<dbReference type="Proteomes" id="UP001225605">
    <property type="component" value="Unassembled WGS sequence"/>
</dbReference>
<gene>
    <name evidence="2" type="ORF">CKY47_11570</name>
</gene>
<evidence type="ECO:0000313" key="3">
    <source>
        <dbReference type="Proteomes" id="UP001225605"/>
    </source>
</evidence>